<evidence type="ECO:0000313" key="10">
    <source>
        <dbReference type="EMBL" id="MBD2859662.1"/>
    </source>
</evidence>
<dbReference type="EMBL" id="JACXLD010000006">
    <property type="protein sequence ID" value="MBD2859662.1"/>
    <property type="molecule type" value="Genomic_DNA"/>
</dbReference>
<dbReference type="GO" id="GO:0009117">
    <property type="term" value="P:nucleotide metabolic process"/>
    <property type="evidence" value="ECO:0007669"/>
    <property type="project" value="UniProtKB-KW"/>
</dbReference>
<keyword evidence="3 9" id="KW-0378">Hydrolase</keyword>
<dbReference type="GO" id="GO:0005737">
    <property type="term" value="C:cytoplasm"/>
    <property type="evidence" value="ECO:0007669"/>
    <property type="project" value="UniProtKB-SubCell"/>
</dbReference>
<dbReference type="GO" id="GO:0047429">
    <property type="term" value="F:nucleoside triphosphate diphosphatase activity"/>
    <property type="evidence" value="ECO:0007669"/>
    <property type="project" value="InterPro"/>
</dbReference>
<evidence type="ECO:0000256" key="4">
    <source>
        <dbReference type="ARBA" id="ARBA00023080"/>
    </source>
</evidence>
<dbReference type="InterPro" id="IPR003697">
    <property type="entry name" value="Maf-like"/>
</dbReference>
<feature type="site" description="Important for substrate specificity" evidence="9">
    <location>
        <position position="19"/>
    </location>
</feature>
<evidence type="ECO:0000256" key="9">
    <source>
        <dbReference type="HAMAP-Rule" id="MF_00528"/>
    </source>
</evidence>
<proteinExistence type="inferred from homology"/>
<comment type="similarity">
    <text evidence="7 9">Belongs to the Maf family. YceF subfamily.</text>
</comment>
<evidence type="ECO:0000256" key="2">
    <source>
        <dbReference type="ARBA" id="ARBA00022490"/>
    </source>
</evidence>
<comment type="subcellular location">
    <subcellularLocation>
        <location evidence="1 9">Cytoplasm</location>
    </subcellularLocation>
</comment>
<accession>A0A927C4D9</accession>
<keyword evidence="2 9" id="KW-0963">Cytoplasm</keyword>
<dbReference type="AlphaFoldDB" id="A0A927C4D9"/>
<comment type="caution">
    <text evidence="9">Lacks conserved residue(s) required for the propagation of feature annotation.</text>
</comment>
<dbReference type="Proteomes" id="UP000610558">
    <property type="component" value="Unassembled WGS sequence"/>
</dbReference>
<dbReference type="FunFam" id="3.90.950.10:FF:000005">
    <property type="entry name" value="7-methyl-GTP pyrophosphatase"/>
    <property type="match status" value="1"/>
</dbReference>
<sequence length="199" mass="21805">MKNTNQPLPTLILASGSRYRRQLLEKLGLEPLQISPDIDERALKNEQPRETAQRLSLAKAQAVAQTQPNALIIASDQVAELEGKAIGKPGTQENAKAQLLASSGKTVVFHTGICLLNSSANRVQLSVETFSVRFRTLNPDQIDQYLQKEQVLDCAGSFKSEGLGIALFQALNGDDPNSLIGLPLIRLIDFLEKENYPIL</sequence>
<feature type="site" description="Important for substrate specificity" evidence="9">
    <location>
        <position position="161"/>
    </location>
</feature>
<comment type="caution">
    <text evidence="10">The sequence shown here is derived from an EMBL/GenBank/DDBJ whole genome shotgun (WGS) entry which is preliminary data.</text>
</comment>
<keyword evidence="11" id="KW-1185">Reference proteome</keyword>
<evidence type="ECO:0000256" key="1">
    <source>
        <dbReference type="ARBA" id="ARBA00004496"/>
    </source>
</evidence>
<protein>
    <recommendedName>
        <fullName evidence="8 9">7-methyl-GTP pyrophosphatase</fullName>
        <shortName evidence="9">m(7)GTP pyrophosphatase</shortName>
        <ecNumber evidence="9">3.6.1.-</ecNumber>
    </recommendedName>
</protein>
<evidence type="ECO:0000256" key="7">
    <source>
        <dbReference type="ARBA" id="ARBA00060749"/>
    </source>
</evidence>
<comment type="catalytic activity">
    <reaction evidence="5 9">
        <text>N(7)-methyl-GTP + H2O = N(7)-methyl-GMP + diphosphate + H(+)</text>
        <dbReference type="Rhea" id="RHEA:58744"/>
        <dbReference type="ChEBI" id="CHEBI:15377"/>
        <dbReference type="ChEBI" id="CHEBI:15378"/>
        <dbReference type="ChEBI" id="CHEBI:33019"/>
        <dbReference type="ChEBI" id="CHEBI:58285"/>
        <dbReference type="ChEBI" id="CHEBI:87133"/>
    </reaction>
</comment>
<dbReference type="Pfam" id="PF02545">
    <property type="entry name" value="Maf"/>
    <property type="match status" value="1"/>
</dbReference>
<keyword evidence="4 9" id="KW-0546">Nucleotide metabolism</keyword>
<dbReference type="PIRSF" id="PIRSF006305">
    <property type="entry name" value="Maf"/>
    <property type="match status" value="1"/>
</dbReference>
<dbReference type="HAMAP" id="MF_00528">
    <property type="entry name" value="Maf"/>
    <property type="match status" value="1"/>
</dbReference>
<dbReference type="PANTHER" id="PTHR43213:SF10">
    <property type="entry name" value="7-METHYL-GTP PYROPHOSPHATASE"/>
    <property type="match status" value="1"/>
</dbReference>
<feature type="active site" description="Proton acceptor" evidence="9">
    <location>
        <position position="76"/>
    </location>
</feature>
<dbReference type="Gene3D" id="3.90.950.10">
    <property type="match status" value="1"/>
</dbReference>
<evidence type="ECO:0000256" key="8">
    <source>
        <dbReference type="ARBA" id="ARBA00068163"/>
    </source>
</evidence>
<dbReference type="PANTHER" id="PTHR43213">
    <property type="entry name" value="BIFUNCTIONAL DTTP/UTP PYROPHOSPHATASE/METHYLTRANSFERASE PROTEIN-RELATED"/>
    <property type="match status" value="1"/>
</dbReference>
<feature type="site" description="Important for substrate specificity" evidence="9">
    <location>
        <position position="77"/>
    </location>
</feature>
<comment type="function">
    <text evidence="6 9">Nucleoside triphosphate pyrophosphatase that hydrolyzes 7-methyl-GTP (m(7)GTP). May have a dual role in cell division arrest and in preventing the incorporation of modified nucleotides into cellular nucleic acids.</text>
</comment>
<dbReference type="EC" id="3.6.1.-" evidence="9"/>
<organism evidence="10 11">
    <name type="scientific">Spongiibacter pelagi</name>
    <dbReference type="NCBI Taxonomy" id="2760804"/>
    <lineage>
        <taxon>Bacteria</taxon>
        <taxon>Pseudomonadati</taxon>
        <taxon>Pseudomonadota</taxon>
        <taxon>Gammaproteobacteria</taxon>
        <taxon>Cellvibrionales</taxon>
        <taxon>Spongiibacteraceae</taxon>
        <taxon>Spongiibacter</taxon>
    </lineage>
</organism>
<dbReference type="RefSeq" id="WP_190765726.1">
    <property type="nucleotide sequence ID" value="NZ_JACXLD010000006.1"/>
</dbReference>
<reference evidence="10" key="1">
    <citation type="submission" date="2020-09" db="EMBL/GenBank/DDBJ databases">
        <authorList>
            <person name="Yoon J.-W."/>
        </authorList>
    </citation>
    <scope>NUCLEOTIDE SEQUENCE</scope>
    <source>
        <strain evidence="10">KMU-158</strain>
    </source>
</reference>
<dbReference type="InterPro" id="IPR029001">
    <property type="entry name" value="ITPase-like_fam"/>
</dbReference>
<evidence type="ECO:0000256" key="6">
    <source>
        <dbReference type="ARBA" id="ARBA00053369"/>
    </source>
</evidence>
<evidence type="ECO:0000256" key="5">
    <source>
        <dbReference type="ARBA" id="ARBA00050213"/>
    </source>
</evidence>
<dbReference type="SUPFAM" id="SSF52972">
    <property type="entry name" value="ITPase-like"/>
    <property type="match status" value="1"/>
</dbReference>
<evidence type="ECO:0000256" key="3">
    <source>
        <dbReference type="ARBA" id="ARBA00022801"/>
    </source>
</evidence>
<name>A0A927C4D9_9GAMM</name>
<comment type="cofactor">
    <cofactor evidence="9">
        <name>a divalent metal cation</name>
        <dbReference type="ChEBI" id="CHEBI:60240"/>
    </cofactor>
</comment>
<evidence type="ECO:0000313" key="11">
    <source>
        <dbReference type="Proteomes" id="UP000610558"/>
    </source>
</evidence>
<dbReference type="NCBIfam" id="TIGR00172">
    <property type="entry name" value="maf"/>
    <property type="match status" value="1"/>
</dbReference>
<gene>
    <name evidence="10" type="primary">maf</name>
    <name evidence="10" type="ORF">IB286_11675</name>
</gene>
<dbReference type="CDD" id="cd00555">
    <property type="entry name" value="Maf"/>
    <property type="match status" value="1"/>
</dbReference>